<dbReference type="Proteomes" id="UP001304298">
    <property type="component" value="Unassembled WGS sequence"/>
</dbReference>
<reference evidence="2 3" key="1">
    <citation type="submission" date="2023-12" db="EMBL/GenBank/DDBJ databases">
        <title>Amycolatopsis sp. V23-08.</title>
        <authorList>
            <person name="Somphong A."/>
        </authorList>
    </citation>
    <scope>NUCLEOTIDE SEQUENCE [LARGE SCALE GENOMIC DNA]</scope>
    <source>
        <strain evidence="2 3">V23-08</strain>
    </source>
</reference>
<dbReference type="InterPro" id="IPR010296">
    <property type="entry name" value="DUF899_thioredox"/>
</dbReference>
<evidence type="ECO:0000313" key="2">
    <source>
        <dbReference type="EMBL" id="MEA5365717.1"/>
    </source>
</evidence>
<feature type="region of interest" description="Disordered" evidence="1">
    <location>
        <begin position="220"/>
        <end position="239"/>
    </location>
</feature>
<organism evidence="2 3">
    <name type="scientific">Amycolatopsis heterodermiae</name>
    <dbReference type="NCBI Taxonomy" id="3110235"/>
    <lineage>
        <taxon>Bacteria</taxon>
        <taxon>Bacillati</taxon>
        <taxon>Actinomycetota</taxon>
        <taxon>Actinomycetes</taxon>
        <taxon>Pseudonocardiales</taxon>
        <taxon>Pseudonocardiaceae</taxon>
        <taxon>Amycolatopsis</taxon>
    </lineage>
</organism>
<comment type="caution">
    <text evidence="2">The sequence shown here is derived from an EMBL/GenBank/DDBJ whole genome shotgun (WGS) entry which is preliminary data.</text>
</comment>
<protein>
    <submittedName>
        <fullName evidence="2">DUF899 family protein</fullName>
    </submittedName>
</protein>
<evidence type="ECO:0000256" key="1">
    <source>
        <dbReference type="SAM" id="MobiDB-lite"/>
    </source>
</evidence>
<keyword evidence="3" id="KW-1185">Reference proteome</keyword>
<gene>
    <name evidence="2" type="ORF">VA596_39760</name>
</gene>
<evidence type="ECO:0000313" key="3">
    <source>
        <dbReference type="Proteomes" id="UP001304298"/>
    </source>
</evidence>
<sequence>MDIVDRATFQAELDVLRTREKAHTHEGDAIAAARRRLPVVEVDAGLELLGPDGPVTLLDAFEGRRQLIAYYFMWNPGRPAQEQCEGCTFYTNQVAELANLHSRDITFAVFSQGRNVSTPPADAQTSYDEALRYRDFMDWRMPWYSAQPSLDTLLVGRETGLFHLVCYLRDGDSVFETYWTKRRGVEAMDTSYALMDLTIYGRQEEWEDSPDGWPIAPASANRHPATPRGACPAPVYRPTPPRMGDAANLWMAGRDVDNSSRKPPSRLTATP</sequence>
<name>A0ABU5RHG4_9PSEU</name>
<dbReference type="RefSeq" id="WP_323334448.1">
    <property type="nucleotide sequence ID" value="NZ_JAYFSI010000013.1"/>
</dbReference>
<dbReference type="EMBL" id="JAYFSI010000013">
    <property type="protein sequence ID" value="MEA5365717.1"/>
    <property type="molecule type" value="Genomic_DNA"/>
</dbReference>
<dbReference type="Pfam" id="PF05988">
    <property type="entry name" value="DUF899"/>
    <property type="match status" value="1"/>
</dbReference>
<accession>A0ABU5RHG4</accession>
<proteinExistence type="predicted"/>